<dbReference type="RefSeq" id="XP_067819007.1">
    <property type="nucleotide sequence ID" value="XM_067963125.1"/>
</dbReference>
<dbReference type="Proteomes" id="UP000294530">
    <property type="component" value="Unassembled WGS sequence"/>
</dbReference>
<gene>
    <name evidence="1" type="ORF">CCR75_005040</name>
</gene>
<evidence type="ECO:0000313" key="1">
    <source>
        <dbReference type="EMBL" id="TDH69508.1"/>
    </source>
</evidence>
<keyword evidence="2" id="KW-1185">Reference proteome</keyword>
<reference evidence="1 2" key="1">
    <citation type="journal article" date="2021" name="Genome Biol.">
        <title>AFLAP: assembly-free linkage analysis pipeline using k-mers from genome sequencing data.</title>
        <authorList>
            <person name="Fletcher K."/>
            <person name="Zhang L."/>
            <person name="Gil J."/>
            <person name="Han R."/>
            <person name="Cavanaugh K."/>
            <person name="Michelmore R."/>
        </authorList>
    </citation>
    <scope>NUCLEOTIDE SEQUENCE [LARGE SCALE GENOMIC DNA]</scope>
    <source>
        <strain evidence="1 2">SF5</strain>
    </source>
</reference>
<evidence type="ECO:0000313" key="2">
    <source>
        <dbReference type="Proteomes" id="UP000294530"/>
    </source>
</evidence>
<dbReference type="KEGG" id="blac:94348796"/>
<comment type="caution">
    <text evidence="1">The sequence shown here is derived from an EMBL/GenBank/DDBJ whole genome shotgun (WGS) entry which is preliminary data.</text>
</comment>
<dbReference type="GeneID" id="94348796"/>
<dbReference type="EMBL" id="SHOA02000016">
    <property type="protein sequence ID" value="TDH69508.1"/>
    <property type="molecule type" value="Genomic_DNA"/>
</dbReference>
<organism evidence="1 2">
    <name type="scientific">Bremia lactucae</name>
    <name type="common">Lettuce downy mildew</name>
    <dbReference type="NCBI Taxonomy" id="4779"/>
    <lineage>
        <taxon>Eukaryota</taxon>
        <taxon>Sar</taxon>
        <taxon>Stramenopiles</taxon>
        <taxon>Oomycota</taxon>
        <taxon>Peronosporomycetes</taxon>
        <taxon>Peronosporales</taxon>
        <taxon>Peronosporaceae</taxon>
        <taxon>Bremia</taxon>
    </lineage>
</organism>
<proteinExistence type="predicted"/>
<dbReference type="AlphaFoldDB" id="A0A976IEM8"/>
<accession>A0A976IEM8</accession>
<protein>
    <submittedName>
        <fullName evidence="1">Uncharacterized protein</fullName>
    </submittedName>
</protein>
<sequence>MQMPPFDYARASVWFGVIDKKSLPNHRICQISRDLQQSHVIKMRLRDRFVAFLVAIVALCPHVEPLRIPKGSKQPLKHEGMITQTDPSFNEITLQRDEPTKPPTVDELRFIALGDGLKKVEAFWTYLMETALILEIRSYFQI</sequence>
<name>A0A976IEM8_BRELC</name>